<feature type="transmembrane region" description="Helical" evidence="1">
    <location>
        <begin position="21"/>
        <end position="42"/>
    </location>
</feature>
<accession>A0ABW5ZXR8</accession>
<dbReference type="Proteomes" id="UP001597548">
    <property type="component" value="Unassembled WGS sequence"/>
</dbReference>
<evidence type="ECO:0000256" key="1">
    <source>
        <dbReference type="SAM" id="Phobius"/>
    </source>
</evidence>
<keyword evidence="3" id="KW-1185">Reference proteome</keyword>
<organism evidence="2 3">
    <name type="scientific">Psychroserpens luteus</name>
    <dbReference type="NCBI Taxonomy" id="1434066"/>
    <lineage>
        <taxon>Bacteria</taxon>
        <taxon>Pseudomonadati</taxon>
        <taxon>Bacteroidota</taxon>
        <taxon>Flavobacteriia</taxon>
        <taxon>Flavobacteriales</taxon>
        <taxon>Flavobacteriaceae</taxon>
        <taxon>Psychroserpens</taxon>
    </lineage>
</organism>
<sequence>MIKFFRHIRKSLLSENKFSKYLLYAIGEIILVIIGILMALQINPY</sequence>
<dbReference type="EMBL" id="JBHUOS010000014">
    <property type="protein sequence ID" value="MFD2917336.1"/>
    <property type="molecule type" value="Genomic_DNA"/>
</dbReference>
<evidence type="ECO:0008006" key="4">
    <source>
        <dbReference type="Google" id="ProtNLM"/>
    </source>
</evidence>
<reference evidence="3" key="1">
    <citation type="journal article" date="2019" name="Int. J. Syst. Evol. Microbiol.">
        <title>The Global Catalogue of Microorganisms (GCM) 10K type strain sequencing project: providing services to taxonomists for standard genome sequencing and annotation.</title>
        <authorList>
            <consortium name="The Broad Institute Genomics Platform"/>
            <consortium name="The Broad Institute Genome Sequencing Center for Infectious Disease"/>
            <person name="Wu L."/>
            <person name="Ma J."/>
        </authorList>
    </citation>
    <scope>NUCLEOTIDE SEQUENCE [LARGE SCALE GENOMIC DNA]</scope>
    <source>
        <strain evidence="3">KCTC 32514</strain>
    </source>
</reference>
<dbReference type="RefSeq" id="WP_194509162.1">
    <property type="nucleotide sequence ID" value="NZ_JADILU010000006.1"/>
</dbReference>
<gene>
    <name evidence="2" type="ORF">ACFS29_16905</name>
</gene>
<comment type="caution">
    <text evidence="2">The sequence shown here is derived from an EMBL/GenBank/DDBJ whole genome shotgun (WGS) entry which is preliminary data.</text>
</comment>
<evidence type="ECO:0000313" key="2">
    <source>
        <dbReference type="EMBL" id="MFD2917336.1"/>
    </source>
</evidence>
<evidence type="ECO:0000313" key="3">
    <source>
        <dbReference type="Proteomes" id="UP001597548"/>
    </source>
</evidence>
<protein>
    <recommendedName>
        <fullName evidence="4">ABC transporter permease</fullName>
    </recommendedName>
</protein>
<keyword evidence="1" id="KW-0472">Membrane</keyword>
<keyword evidence="1" id="KW-1133">Transmembrane helix</keyword>
<name>A0ABW5ZXR8_9FLAO</name>
<keyword evidence="1" id="KW-0812">Transmembrane</keyword>
<proteinExistence type="predicted"/>